<keyword evidence="2" id="KW-1185">Reference proteome</keyword>
<evidence type="ECO:0000313" key="1">
    <source>
        <dbReference type="EMBL" id="KAJ8007590.1"/>
    </source>
</evidence>
<dbReference type="Proteomes" id="UP001157502">
    <property type="component" value="Chromosome 8"/>
</dbReference>
<protein>
    <submittedName>
        <fullName evidence="1">Uncharacterized protein</fullName>
    </submittedName>
</protein>
<proteinExistence type="predicted"/>
<accession>A0ACC2GVN8</accession>
<dbReference type="EMBL" id="CM055735">
    <property type="protein sequence ID" value="KAJ8007590.1"/>
    <property type="molecule type" value="Genomic_DNA"/>
</dbReference>
<reference evidence="1" key="1">
    <citation type="submission" date="2021-05" db="EMBL/GenBank/DDBJ databases">
        <authorList>
            <person name="Pan Q."/>
            <person name="Jouanno E."/>
            <person name="Zahm M."/>
            <person name="Klopp C."/>
            <person name="Cabau C."/>
            <person name="Louis A."/>
            <person name="Berthelot C."/>
            <person name="Parey E."/>
            <person name="Roest Crollius H."/>
            <person name="Montfort J."/>
            <person name="Robinson-Rechavi M."/>
            <person name="Bouchez O."/>
            <person name="Lampietro C."/>
            <person name="Lopez Roques C."/>
            <person name="Donnadieu C."/>
            <person name="Postlethwait J."/>
            <person name="Bobe J."/>
            <person name="Dillon D."/>
            <person name="Chandos A."/>
            <person name="von Hippel F."/>
            <person name="Guiguen Y."/>
        </authorList>
    </citation>
    <scope>NUCLEOTIDE SEQUENCE</scope>
    <source>
        <strain evidence="1">YG-Jan2019</strain>
    </source>
</reference>
<evidence type="ECO:0000313" key="2">
    <source>
        <dbReference type="Proteomes" id="UP001157502"/>
    </source>
</evidence>
<sequence length="310" mass="34577">MSEEIIYSNVVFNKQQKCDDIGKEEKEGEKDVTYSEVRTRPRGTGNAQQESKSDSGNTSSPVGSKVVTPKRVSHEVVVVSLVCICFLLLVLITTLAVLYALNITYFQAEKSKIEIRCNQTATNLTTQNKGVLLELQQCKTNLTTSQANQCPSGWESYNGSCYKLYEDKLTWEQSQYACIHEGGHLVIIESLQEQEFIRKKVGNTDITNGYWIGMTDMKTEGVWVWMDNTNLNTNIKFWDLNNGTDAAHYPEPNDSGGEDCAQIGKQPPIRCVPAVQLIVKLLPVILACGKFYLQCHEGICDNKASSLGKV</sequence>
<gene>
    <name evidence="1" type="ORF">DPEC_G00095610</name>
</gene>
<name>A0ACC2GVN8_DALPE</name>
<comment type="caution">
    <text evidence="1">The sequence shown here is derived from an EMBL/GenBank/DDBJ whole genome shotgun (WGS) entry which is preliminary data.</text>
</comment>
<organism evidence="1 2">
    <name type="scientific">Dallia pectoralis</name>
    <name type="common">Alaska blackfish</name>
    <dbReference type="NCBI Taxonomy" id="75939"/>
    <lineage>
        <taxon>Eukaryota</taxon>
        <taxon>Metazoa</taxon>
        <taxon>Chordata</taxon>
        <taxon>Craniata</taxon>
        <taxon>Vertebrata</taxon>
        <taxon>Euteleostomi</taxon>
        <taxon>Actinopterygii</taxon>
        <taxon>Neopterygii</taxon>
        <taxon>Teleostei</taxon>
        <taxon>Protacanthopterygii</taxon>
        <taxon>Esociformes</taxon>
        <taxon>Umbridae</taxon>
        <taxon>Dallia</taxon>
    </lineage>
</organism>